<gene>
    <name evidence="1" type="ORF">ACD_4C00015G0004</name>
</gene>
<organism evidence="1">
    <name type="scientific">uncultured bacterium</name>
    <name type="common">gcode 4</name>
    <dbReference type="NCBI Taxonomy" id="1234023"/>
    <lineage>
        <taxon>Bacteria</taxon>
        <taxon>environmental samples</taxon>
    </lineage>
</organism>
<accession>K2GAM6</accession>
<comment type="caution">
    <text evidence="1">The sequence shown here is derived from an EMBL/GenBank/DDBJ whole genome shotgun (WGS) entry which is preliminary data.</text>
</comment>
<protein>
    <submittedName>
        <fullName evidence="1">Uncharacterized protein</fullName>
    </submittedName>
</protein>
<evidence type="ECO:0000313" key="1">
    <source>
        <dbReference type="EMBL" id="EKE27164.1"/>
    </source>
</evidence>
<sequence length="139" mass="17523">MDDAMVKEYLDNPTKYLNEFEVWGKLNPLMKPWNSWRLDTILFKQWNFIDEQWRYINESLDYIIQNWEIKYWFWHSFIAWWKNVDYAWTILFKDWKIIKITNNSWHYKPSVYDKNIMFNNLKSSYNIDIDKIPFIWITN</sequence>
<proteinExistence type="predicted"/>
<reference evidence="1" key="1">
    <citation type="journal article" date="2012" name="Science">
        <title>Fermentation, hydrogen, and sulfur metabolism in multiple uncultivated bacterial phyla.</title>
        <authorList>
            <person name="Wrighton K.C."/>
            <person name="Thomas B.C."/>
            <person name="Sharon I."/>
            <person name="Miller C.S."/>
            <person name="Castelle C.J."/>
            <person name="VerBerkmoes N.C."/>
            <person name="Wilkins M.J."/>
            <person name="Hettich R.L."/>
            <person name="Lipton M.S."/>
            <person name="Williams K.H."/>
            <person name="Long P.E."/>
            <person name="Banfield J.F."/>
        </authorList>
    </citation>
    <scope>NUCLEOTIDE SEQUENCE [LARGE SCALE GENOMIC DNA]</scope>
</reference>
<name>K2GAM6_9BACT</name>
<dbReference type="EMBL" id="AMFJ01000531">
    <property type="protein sequence ID" value="EKE27164.1"/>
    <property type="molecule type" value="Genomic_DNA"/>
</dbReference>
<dbReference type="AlphaFoldDB" id="K2GAM6"/>